<evidence type="ECO:0000259" key="4">
    <source>
        <dbReference type="PROSITE" id="PS50943"/>
    </source>
</evidence>
<name>A0ABT5YNE6_9PROT</name>
<dbReference type="InterPro" id="IPR039418">
    <property type="entry name" value="LexA-like"/>
</dbReference>
<keyword evidence="3" id="KW-0804">Transcription</keyword>
<evidence type="ECO:0000313" key="5">
    <source>
        <dbReference type="EMBL" id="MDF2096493.1"/>
    </source>
</evidence>
<accession>A0ABT5YNE6</accession>
<dbReference type="Proteomes" id="UP001215503">
    <property type="component" value="Unassembled WGS sequence"/>
</dbReference>
<keyword evidence="1" id="KW-0805">Transcription regulation</keyword>
<dbReference type="PANTHER" id="PTHR40661">
    <property type="match status" value="1"/>
</dbReference>
<dbReference type="EMBL" id="JARHUD010000006">
    <property type="protein sequence ID" value="MDF2096493.1"/>
    <property type="molecule type" value="Genomic_DNA"/>
</dbReference>
<protein>
    <submittedName>
        <fullName evidence="5">S24 family peptidase</fullName>
    </submittedName>
</protein>
<gene>
    <name evidence="5" type="ORF">P2G67_10940</name>
</gene>
<keyword evidence="6" id="KW-1185">Reference proteome</keyword>
<dbReference type="Pfam" id="PF13560">
    <property type="entry name" value="HTH_31"/>
    <property type="match status" value="1"/>
</dbReference>
<dbReference type="InterPro" id="IPR036286">
    <property type="entry name" value="LexA/Signal_pep-like_sf"/>
</dbReference>
<feature type="domain" description="HTH cro/C1-type" evidence="4">
    <location>
        <begin position="8"/>
        <end position="61"/>
    </location>
</feature>
<sequence length="214" mass="23718">MDTLAQTLRRWRRSAGLSQPQLAARLGVSQQAVQQLEAGSIRNPRYLLRLAEVMGADPKALAEGRYQPAAPEAAEPQVGGALLNARDLPVFASAQAGPDGMVVTFDPIEWIQRPAPLATVRDAFAMYVVNDSMEPRYRQGDLLLIHPQRPVRPGRDVLVIVAAEEGEHRAWVKELVNLDAERLRLRQLNPAQEFEIARSQVSDLHLVVGVYYNG</sequence>
<proteinExistence type="predicted"/>
<dbReference type="Gene3D" id="2.10.109.10">
    <property type="entry name" value="Umud Fragment, subunit A"/>
    <property type="match status" value="1"/>
</dbReference>
<dbReference type="SUPFAM" id="SSF47413">
    <property type="entry name" value="lambda repressor-like DNA-binding domains"/>
    <property type="match status" value="1"/>
</dbReference>
<organism evidence="5 6">
    <name type="scientific">Aquibaculum arenosum</name>
    <dbReference type="NCBI Taxonomy" id="3032591"/>
    <lineage>
        <taxon>Bacteria</taxon>
        <taxon>Pseudomonadati</taxon>
        <taxon>Pseudomonadota</taxon>
        <taxon>Alphaproteobacteria</taxon>
        <taxon>Rhodospirillales</taxon>
        <taxon>Rhodovibrionaceae</taxon>
        <taxon>Aquibaculum</taxon>
    </lineage>
</organism>
<reference evidence="5 6" key="1">
    <citation type="submission" date="2023-03" db="EMBL/GenBank/DDBJ databases">
        <title>Fodinicurvata sp. CAU 1616 isolated from sea sendiment.</title>
        <authorList>
            <person name="Kim W."/>
        </authorList>
    </citation>
    <scope>NUCLEOTIDE SEQUENCE [LARGE SCALE GENOMIC DNA]</scope>
    <source>
        <strain evidence="5 6">CAU 1616</strain>
    </source>
</reference>
<dbReference type="PANTHER" id="PTHR40661:SF3">
    <property type="entry name" value="FELS-1 PROPHAGE TRANSCRIPTIONAL REGULATOR"/>
    <property type="match status" value="1"/>
</dbReference>
<dbReference type="CDD" id="cd00093">
    <property type="entry name" value="HTH_XRE"/>
    <property type="match status" value="1"/>
</dbReference>
<keyword evidence="2" id="KW-0238">DNA-binding</keyword>
<dbReference type="SUPFAM" id="SSF51306">
    <property type="entry name" value="LexA/Signal peptidase"/>
    <property type="match status" value="1"/>
</dbReference>
<dbReference type="Gene3D" id="1.10.260.40">
    <property type="entry name" value="lambda repressor-like DNA-binding domains"/>
    <property type="match status" value="1"/>
</dbReference>
<dbReference type="CDD" id="cd06529">
    <property type="entry name" value="S24_LexA-like"/>
    <property type="match status" value="1"/>
</dbReference>
<dbReference type="InterPro" id="IPR015927">
    <property type="entry name" value="Peptidase_S24_S26A/B/C"/>
</dbReference>
<dbReference type="InterPro" id="IPR010982">
    <property type="entry name" value="Lambda_DNA-bd_dom_sf"/>
</dbReference>
<dbReference type="Pfam" id="PF00717">
    <property type="entry name" value="Peptidase_S24"/>
    <property type="match status" value="1"/>
</dbReference>
<dbReference type="InterPro" id="IPR001387">
    <property type="entry name" value="Cro/C1-type_HTH"/>
</dbReference>
<evidence type="ECO:0000256" key="2">
    <source>
        <dbReference type="ARBA" id="ARBA00023125"/>
    </source>
</evidence>
<evidence type="ECO:0000256" key="1">
    <source>
        <dbReference type="ARBA" id="ARBA00023015"/>
    </source>
</evidence>
<dbReference type="RefSeq" id="WP_275822986.1">
    <property type="nucleotide sequence ID" value="NZ_JARHUD010000006.1"/>
</dbReference>
<dbReference type="PROSITE" id="PS50943">
    <property type="entry name" value="HTH_CROC1"/>
    <property type="match status" value="1"/>
</dbReference>
<comment type="caution">
    <text evidence="5">The sequence shown here is derived from an EMBL/GenBank/DDBJ whole genome shotgun (WGS) entry which is preliminary data.</text>
</comment>
<dbReference type="SMART" id="SM00530">
    <property type="entry name" value="HTH_XRE"/>
    <property type="match status" value="1"/>
</dbReference>
<evidence type="ECO:0000313" key="6">
    <source>
        <dbReference type="Proteomes" id="UP001215503"/>
    </source>
</evidence>
<evidence type="ECO:0000256" key="3">
    <source>
        <dbReference type="ARBA" id="ARBA00023163"/>
    </source>
</evidence>